<evidence type="ECO:0000256" key="4">
    <source>
        <dbReference type="RuleBase" id="RU003357"/>
    </source>
</evidence>
<dbReference type="PANTHER" id="PTHR40980:SF3">
    <property type="entry name" value="TONB-DEPENDENT RECEPTOR-LIKE BETA-BARREL DOMAIN-CONTAINING PROTEIN"/>
    <property type="match status" value="1"/>
</dbReference>
<reference evidence="8 9" key="1">
    <citation type="submission" date="2022-01" db="EMBL/GenBank/DDBJ databases">
        <title>Paraglaciecola sp. G1-23.</title>
        <authorList>
            <person name="Jin M.S."/>
            <person name="Han D.M."/>
            <person name="Kim H.M."/>
            <person name="Jeon C.O."/>
        </authorList>
    </citation>
    <scope>NUCLEOTIDE SEQUENCE [LARGE SCALE GENOMIC DNA]</scope>
    <source>
        <strain evidence="8 9">G1-23</strain>
    </source>
</reference>
<evidence type="ECO:0000256" key="5">
    <source>
        <dbReference type="SAM" id="SignalP"/>
    </source>
</evidence>
<dbReference type="PANTHER" id="PTHR40980">
    <property type="entry name" value="PLUG DOMAIN-CONTAINING PROTEIN"/>
    <property type="match status" value="1"/>
</dbReference>
<comment type="subcellular location">
    <subcellularLocation>
        <location evidence="1 4">Cell outer membrane</location>
    </subcellularLocation>
</comment>
<feature type="domain" description="TonB-dependent receptor-like beta-barrel" evidence="6">
    <location>
        <begin position="460"/>
        <end position="971"/>
    </location>
</feature>
<keyword evidence="4" id="KW-0798">TonB box</keyword>
<dbReference type="Proteomes" id="UP001521137">
    <property type="component" value="Unassembled WGS sequence"/>
</dbReference>
<sequence>MRSHTQFKHSILAKSIGLMLGSAVIAPAIAQDADEVIEVRGLRSSMAESMNTKKESLGVVDAISAEDIGKFPDTNLAESLQRITGVSISRNNGEGAEVTVRGFGADKNMITLNGRMMPAANAFGGGEGNSRAFNFANLASESVRAVEVYKTSKADIATGGIGATINVITAKPLAGKEGFTANVGAKAVMDTTNRTGDDVTPEISGIFSFKSDDAIWGVGLTVSHQERDSGSTAFLENDWRVATWEGESSLGNRSGENGTITNAPAVGQLFAMPNNASYNTFNTERVRDNAQLTVQYAPTDDFTATVDYTYANNDIQEQINSKNMWFTRNTHNVTFDTDQPVATAILISEDVSGFDPDGNPIGTKDNNADSVFNTQENTLSSIGLNLEYQVNDDFAVSLDFHDSNMDSAPNGGKFGSSINVATATPIGFYQTLDFSTELPGIDLVIHDTTKGNGNGVADIGDVGSQVMRSYWTAQETDIQQAKFDATYQFDEGRFDFGIETRSMEMKQTFSENYMALGDWGVANPQDVPAGLVQDYNYMAEFDDYDTSGNDQFGWTSNTVALANWAEGAYGHDYSYNPNFSQDHLVEEDTTAVYFQVALSGELGGMEANVLAGVRYENTDVNSISFSRPETAIVWGDNNDYFYERSADVQAVSGEASYDHLLPSLDFDLAISEDLKARASFSQTIARAGYSQMRAAVTGIGTNGPKATGGSAVASASNPGLVPLQSSNFDLSLEYYFDDSSYVSAGFYEKRVKNFIGTEQVEESHFDLRDVTAGPRALAATAALNALGVQVDETSLFTMTAIIDNPQDFPNGAADFQEGISFAEGIAAKYDITPNSDDPVMMFLTSKPVNNKEAKIYGFELAGQHFFGDSGFGLAANYTTVRGDIGFDDTGSPSVSQFALTGLSDTANIVAMYEKDGIQARLAYNWRDEYLNETSRGSSRNPRYIEAYAQLDFNISYAVSDELTVSFEGLNLTEENSRSHARSERQIWDLYDLGARYQLGARYTF</sequence>
<dbReference type="InterPro" id="IPR036942">
    <property type="entry name" value="Beta-barrel_TonB_sf"/>
</dbReference>
<keyword evidence="2 4" id="KW-0472">Membrane</keyword>
<accession>A0ABS9D3W5</accession>
<organism evidence="8 9">
    <name type="scientific">Paraglaciecola algarum</name>
    <dbReference type="NCBI Taxonomy" id="3050085"/>
    <lineage>
        <taxon>Bacteria</taxon>
        <taxon>Pseudomonadati</taxon>
        <taxon>Pseudomonadota</taxon>
        <taxon>Gammaproteobacteria</taxon>
        <taxon>Alteromonadales</taxon>
        <taxon>Alteromonadaceae</taxon>
        <taxon>Paraglaciecola</taxon>
    </lineage>
</organism>
<evidence type="ECO:0000313" key="8">
    <source>
        <dbReference type="EMBL" id="MCF2946733.1"/>
    </source>
</evidence>
<dbReference type="Gene3D" id="2.170.130.10">
    <property type="entry name" value="TonB-dependent receptor, plug domain"/>
    <property type="match status" value="1"/>
</dbReference>
<evidence type="ECO:0000256" key="1">
    <source>
        <dbReference type="ARBA" id="ARBA00004442"/>
    </source>
</evidence>
<keyword evidence="3" id="KW-0998">Cell outer membrane</keyword>
<dbReference type="EMBL" id="JAKGAS010000001">
    <property type="protein sequence ID" value="MCF2946733.1"/>
    <property type="molecule type" value="Genomic_DNA"/>
</dbReference>
<dbReference type="Gene3D" id="2.40.170.20">
    <property type="entry name" value="TonB-dependent receptor, beta-barrel domain"/>
    <property type="match status" value="1"/>
</dbReference>
<feature type="signal peptide" evidence="5">
    <location>
        <begin position="1"/>
        <end position="30"/>
    </location>
</feature>
<feature type="domain" description="TonB-dependent receptor plug" evidence="7">
    <location>
        <begin position="53"/>
        <end position="163"/>
    </location>
</feature>
<comment type="caution">
    <text evidence="8">The sequence shown here is derived from an EMBL/GenBank/DDBJ whole genome shotgun (WGS) entry which is preliminary data.</text>
</comment>
<protein>
    <submittedName>
        <fullName evidence="8">TonB-dependent receptor</fullName>
    </submittedName>
</protein>
<proteinExistence type="inferred from homology"/>
<dbReference type="InterPro" id="IPR037066">
    <property type="entry name" value="Plug_dom_sf"/>
</dbReference>
<evidence type="ECO:0000259" key="6">
    <source>
        <dbReference type="Pfam" id="PF00593"/>
    </source>
</evidence>
<evidence type="ECO:0000259" key="7">
    <source>
        <dbReference type="Pfam" id="PF07715"/>
    </source>
</evidence>
<evidence type="ECO:0000256" key="2">
    <source>
        <dbReference type="ARBA" id="ARBA00023136"/>
    </source>
</evidence>
<name>A0ABS9D3W5_9ALTE</name>
<evidence type="ECO:0000256" key="3">
    <source>
        <dbReference type="ARBA" id="ARBA00023237"/>
    </source>
</evidence>
<feature type="chain" id="PRO_5045640767" evidence="5">
    <location>
        <begin position="31"/>
        <end position="1004"/>
    </location>
</feature>
<dbReference type="InterPro" id="IPR010104">
    <property type="entry name" value="TonB_rcpt_bac"/>
</dbReference>
<dbReference type="InterPro" id="IPR000531">
    <property type="entry name" value="Beta-barrel_TonB"/>
</dbReference>
<keyword evidence="9" id="KW-1185">Reference proteome</keyword>
<evidence type="ECO:0000313" key="9">
    <source>
        <dbReference type="Proteomes" id="UP001521137"/>
    </source>
</evidence>
<dbReference type="InterPro" id="IPR012910">
    <property type="entry name" value="Plug_dom"/>
</dbReference>
<gene>
    <name evidence="8" type="ORF">L0668_01325</name>
</gene>
<dbReference type="SUPFAM" id="SSF56935">
    <property type="entry name" value="Porins"/>
    <property type="match status" value="1"/>
</dbReference>
<dbReference type="Pfam" id="PF07715">
    <property type="entry name" value="Plug"/>
    <property type="match status" value="1"/>
</dbReference>
<dbReference type="Pfam" id="PF00593">
    <property type="entry name" value="TonB_dep_Rec_b-barrel"/>
    <property type="match status" value="1"/>
</dbReference>
<comment type="similarity">
    <text evidence="4">Belongs to the TonB-dependent receptor family.</text>
</comment>
<dbReference type="RefSeq" id="WP_235310258.1">
    <property type="nucleotide sequence ID" value="NZ_JAKGAS010000001.1"/>
</dbReference>
<keyword evidence="8" id="KW-0675">Receptor</keyword>
<keyword evidence="5" id="KW-0732">Signal</keyword>
<dbReference type="NCBIfam" id="TIGR01782">
    <property type="entry name" value="TonB-Xanth-Caul"/>
    <property type="match status" value="1"/>
</dbReference>